<reference evidence="1" key="1">
    <citation type="journal article" date="2021" name="Proc. Natl. Acad. Sci. U.S.A.">
        <title>A Catalog of Tens of Thousands of Viruses from Human Metagenomes Reveals Hidden Associations with Chronic Diseases.</title>
        <authorList>
            <person name="Tisza M.J."/>
            <person name="Buck C.B."/>
        </authorList>
    </citation>
    <scope>NUCLEOTIDE SEQUENCE</scope>
    <source>
        <strain evidence="1">Ct89Z21</strain>
    </source>
</reference>
<accession>A0A8S5MN38</accession>
<protein>
    <submittedName>
        <fullName evidence="1">Uncharacterized protein</fullName>
    </submittedName>
</protein>
<sequence>MVAVSLAPLAVALGKSVLTAASDAIDVPEVMSLFCVPSLRTGLSNSLQMPGKDCS</sequence>
<proteinExistence type="predicted"/>
<dbReference type="EMBL" id="BK014939">
    <property type="protein sequence ID" value="DAD83656.1"/>
    <property type="molecule type" value="Genomic_DNA"/>
</dbReference>
<name>A0A8S5MN38_9CAUD</name>
<organism evidence="1">
    <name type="scientific">Siphoviridae sp. ct89Z21</name>
    <dbReference type="NCBI Taxonomy" id="2826168"/>
    <lineage>
        <taxon>Viruses</taxon>
        <taxon>Duplodnaviria</taxon>
        <taxon>Heunggongvirae</taxon>
        <taxon>Uroviricota</taxon>
        <taxon>Caudoviricetes</taxon>
    </lineage>
</organism>
<evidence type="ECO:0000313" key="1">
    <source>
        <dbReference type="EMBL" id="DAD83656.1"/>
    </source>
</evidence>